<dbReference type="UniPathway" id="UPA00344"/>
<dbReference type="Gene3D" id="3.90.105.10">
    <property type="entry name" value="Molybdopterin biosynthesis moea protein, domain 2"/>
    <property type="match status" value="1"/>
</dbReference>
<dbReference type="Gene3D" id="2.40.340.10">
    <property type="entry name" value="MoeA, C-terminal, domain IV"/>
    <property type="match status" value="1"/>
</dbReference>
<reference evidence="11 12" key="3">
    <citation type="submission" date="2014-12" db="EMBL/GenBank/DDBJ databases">
        <authorList>
            <person name="Jaenicke S."/>
        </authorList>
    </citation>
    <scope>NUCLEOTIDE SEQUENCE [LARGE SCALE GENOMIC DNA]</scope>
</reference>
<keyword evidence="10" id="KW-1185">Reference proteome</keyword>
<dbReference type="InterPro" id="IPR001453">
    <property type="entry name" value="MoaB/Mog_dom"/>
</dbReference>
<comment type="function">
    <text evidence="1 4">Catalyzes the insertion of molybdate into adenylated molybdopterin with the concomitant release of AMP.</text>
</comment>
<comment type="similarity">
    <text evidence="2 4">Belongs to the MoeA family.</text>
</comment>
<keyword evidence="4" id="KW-0479">Metal-binding</keyword>
<evidence type="ECO:0000313" key="11">
    <source>
        <dbReference type="Proteomes" id="UP000041394"/>
    </source>
</evidence>
<proteinExistence type="inferred from homology"/>
<reference evidence="6" key="1">
    <citation type="submission" date="2014-12" db="EMBL/GenBank/DDBJ databases">
        <title>Whole genome sequences of four Staphylococcus schleiferi canine isolates.</title>
        <authorList>
            <person name="Misic A.M."/>
            <person name="Cain C."/>
            <person name="Morris D.O."/>
            <person name="Rankin S."/>
            <person name="Beiting D."/>
        </authorList>
    </citation>
    <scope>NUCLEOTIDE SEQUENCE</scope>
    <source>
        <strain evidence="6">ASB11</strain>
        <strain evidence="7">ASB13</strain>
        <strain evidence="9">ASB7</strain>
        <strain evidence="8">ASB9</strain>
    </source>
</reference>
<dbReference type="InterPro" id="IPR036135">
    <property type="entry name" value="MoeA_linker/N_sf"/>
</dbReference>
<organism evidence="6 10">
    <name type="scientific">Helicobacter ailurogastricus</name>
    <dbReference type="NCBI Taxonomy" id="1578720"/>
    <lineage>
        <taxon>Bacteria</taxon>
        <taxon>Pseudomonadati</taxon>
        <taxon>Campylobacterota</taxon>
        <taxon>Epsilonproteobacteria</taxon>
        <taxon>Campylobacterales</taxon>
        <taxon>Helicobacteraceae</taxon>
        <taxon>Helicobacter</taxon>
    </lineage>
</organism>
<dbReference type="InterPro" id="IPR005110">
    <property type="entry name" value="MoeA_linker/N"/>
</dbReference>
<accession>A0A0K2X2X1</accession>
<dbReference type="STRING" id="1578720.HAL011_09340"/>
<comment type="cofactor">
    <cofactor evidence="4">
        <name>Mg(2+)</name>
        <dbReference type="ChEBI" id="CHEBI:18420"/>
    </cofactor>
</comment>
<comment type="catalytic activity">
    <reaction evidence="3">
        <text>adenylyl-molybdopterin + molybdate = Mo-molybdopterin + AMP + H(+)</text>
        <dbReference type="Rhea" id="RHEA:35047"/>
        <dbReference type="ChEBI" id="CHEBI:15378"/>
        <dbReference type="ChEBI" id="CHEBI:36264"/>
        <dbReference type="ChEBI" id="CHEBI:62727"/>
        <dbReference type="ChEBI" id="CHEBI:71302"/>
        <dbReference type="ChEBI" id="CHEBI:456215"/>
        <dbReference type="EC" id="2.10.1.1"/>
    </reaction>
</comment>
<evidence type="ECO:0000313" key="10">
    <source>
        <dbReference type="Proteomes" id="UP000038622"/>
    </source>
</evidence>
<keyword evidence="4" id="KW-0501">Molybdenum cofactor biosynthesis</keyword>
<sequence length="403" mass="44061">MLSFHEALEVIGASFLTPLGSEKVLFADALERVLAEDILAPKDSPAYPTASMDGYAFRLEDLDLLQTQGLLVQGINPANLQEPPMLKPGCSFKTFVGAKMPIGADALVIVEEVQEQAERIFLTHSSGCSHESGHYNWIRPVGSQHKKGAVVLSRGDKITPYSVGALAEHNQVFVQVYKKPRVGILSGGAEIVEVGAPIEGVRSVNNHMLKAMAKQLGGEGVLYPLLPDKQESIEQAICHAFRDCDMVVTTGGMSKGDFDFTQHAIANVSEIAFKSAKIKPGKPVAYSIHAKDGTHKPLLALPGNPPAAALTFYLFGTAIFAKLFNIPYAPPFIQAILEDDFNKHEERMEFLACFVRLKEGRYFASLRPKAHLYDTQSALLVLEEGARHYKKGESLALLLHHIF</sequence>
<name>A0A0K2X2X1_9HELI</name>
<dbReference type="GO" id="GO:0006777">
    <property type="term" value="P:Mo-molybdopterin cofactor biosynthetic process"/>
    <property type="evidence" value="ECO:0007669"/>
    <property type="project" value="UniProtKB-UniRule"/>
</dbReference>
<dbReference type="Proteomes" id="UP000038622">
    <property type="component" value="Unassembled WGS sequence"/>
</dbReference>
<dbReference type="OrthoDB" id="9804758at2"/>
<evidence type="ECO:0000259" key="5">
    <source>
        <dbReference type="SMART" id="SM00852"/>
    </source>
</evidence>
<dbReference type="PANTHER" id="PTHR10192">
    <property type="entry name" value="MOLYBDOPTERIN BIOSYNTHESIS PROTEIN"/>
    <property type="match status" value="1"/>
</dbReference>
<evidence type="ECO:0000313" key="12">
    <source>
        <dbReference type="Proteomes" id="UP000043437"/>
    </source>
</evidence>
<dbReference type="Pfam" id="PF00994">
    <property type="entry name" value="MoCF_biosynth"/>
    <property type="match status" value="1"/>
</dbReference>
<dbReference type="Proteomes" id="UP000043437">
    <property type="component" value="Unassembled WGS sequence"/>
</dbReference>
<dbReference type="EC" id="2.10.1.1" evidence="4"/>
<keyword evidence="4" id="KW-0460">Magnesium</keyword>
<dbReference type="Gene3D" id="2.170.190.11">
    <property type="entry name" value="Molybdopterin biosynthesis moea protein, domain 3"/>
    <property type="match status" value="1"/>
</dbReference>
<dbReference type="SMART" id="SM00852">
    <property type="entry name" value="MoCF_biosynth"/>
    <property type="match status" value="1"/>
</dbReference>
<dbReference type="Proteomes" id="UP000041394">
    <property type="component" value="Unassembled WGS sequence"/>
</dbReference>
<evidence type="ECO:0000313" key="6">
    <source>
        <dbReference type="EMBL" id="CRF41150.1"/>
    </source>
</evidence>
<dbReference type="EMBL" id="CDMN01000004">
    <property type="protein sequence ID" value="CRF43582.1"/>
    <property type="molecule type" value="Genomic_DNA"/>
</dbReference>
<evidence type="ECO:0000313" key="7">
    <source>
        <dbReference type="EMBL" id="CRF42234.1"/>
    </source>
</evidence>
<dbReference type="Gene3D" id="3.40.980.10">
    <property type="entry name" value="MoaB/Mog-like domain"/>
    <property type="match status" value="1"/>
</dbReference>
<dbReference type="InterPro" id="IPR036425">
    <property type="entry name" value="MoaB/Mog-like_dom_sf"/>
</dbReference>
<dbReference type="SUPFAM" id="SSF63882">
    <property type="entry name" value="MoeA N-terminal region -like"/>
    <property type="match status" value="1"/>
</dbReference>
<dbReference type="PANTHER" id="PTHR10192:SF5">
    <property type="entry name" value="GEPHYRIN"/>
    <property type="match status" value="1"/>
</dbReference>
<dbReference type="EMBL" id="CDMG01000002">
    <property type="protein sequence ID" value="CRF52361.1"/>
    <property type="molecule type" value="Genomic_DNA"/>
</dbReference>
<evidence type="ECO:0000256" key="2">
    <source>
        <dbReference type="ARBA" id="ARBA00010763"/>
    </source>
</evidence>
<keyword evidence="4" id="KW-0808">Transferase</keyword>
<dbReference type="AlphaFoldDB" id="A0A0K2X2X1"/>
<dbReference type="Proteomes" id="UP000045175">
    <property type="component" value="Unassembled WGS sequence"/>
</dbReference>
<evidence type="ECO:0000256" key="1">
    <source>
        <dbReference type="ARBA" id="ARBA00002901"/>
    </source>
</evidence>
<dbReference type="InterPro" id="IPR038987">
    <property type="entry name" value="MoeA-like"/>
</dbReference>
<dbReference type="RefSeq" id="WP_053940894.1">
    <property type="nucleotide sequence ID" value="NZ_BSCV01000016.1"/>
</dbReference>
<dbReference type="EMBL" id="CDMH01000018">
    <property type="protein sequence ID" value="CRF42234.1"/>
    <property type="molecule type" value="Genomic_DNA"/>
</dbReference>
<dbReference type="CDD" id="cd00887">
    <property type="entry name" value="MoeA"/>
    <property type="match status" value="1"/>
</dbReference>
<evidence type="ECO:0000313" key="9">
    <source>
        <dbReference type="EMBL" id="CRF52361.1"/>
    </source>
</evidence>
<gene>
    <name evidence="6" type="ORF">HAL011_09340</name>
    <name evidence="7" type="ORF">HAL013_03980</name>
    <name evidence="9" type="ORF">HAL07_04870</name>
    <name evidence="8" type="ORF">HAL09_01260</name>
</gene>
<feature type="domain" description="MoaB/Mog" evidence="5">
    <location>
        <begin position="183"/>
        <end position="322"/>
    </location>
</feature>
<dbReference type="Pfam" id="PF03453">
    <property type="entry name" value="MoeA_N"/>
    <property type="match status" value="1"/>
</dbReference>
<comment type="pathway">
    <text evidence="4">Cofactor biosynthesis; molybdopterin biosynthesis.</text>
</comment>
<dbReference type="GeneID" id="82131498"/>
<dbReference type="GO" id="GO:0046872">
    <property type="term" value="F:metal ion binding"/>
    <property type="evidence" value="ECO:0007669"/>
    <property type="project" value="UniProtKB-UniRule"/>
</dbReference>
<evidence type="ECO:0000256" key="3">
    <source>
        <dbReference type="ARBA" id="ARBA00047317"/>
    </source>
</evidence>
<evidence type="ECO:0000256" key="4">
    <source>
        <dbReference type="RuleBase" id="RU365090"/>
    </source>
</evidence>
<dbReference type="EMBL" id="CDML01000032">
    <property type="protein sequence ID" value="CRF41150.1"/>
    <property type="molecule type" value="Genomic_DNA"/>
</dbReference>
<dbReference type="GO" id="GO:0005829">
    <property type="term" value="C:cytosol"/>
    <property type="evidence" value="ECO:0007669"/>
    <property type="project" value="TreeGrafter"/>
</dbReference>
<keyword evidence="4" id="KW-0500">Molybdenum</keyword>
<protein>
    <recommendedName>
        <fullName evidence="4">Molybdopterin molybdenumtransferase</fullName>
        <ecNumber evidence="4">2.10.1.1</ecNumber>
    </recommendedName>
</protein>
<dbReference type="InterPro" id="IPR036688">
    <property type="entry name" value="MoeA_C_domain_IV_sf"/>
</dbReference>
<evidence type="ECO:0000313" key="8">
    <source>
        <dbReference type="EMBL" id="CRF43582.1"/>
    </source>
</evidence>
<dbReference type="GO" id="GO:0061599">
    <property type="term" value="F:molybdopterin molybdotransferase activity"/>
    <property type="evidence" value="ECO:0007669"/>
    <property type="project" value="UniProtKB-UniRule"/>
</dbReference>
<dbReference type="SUPFAM" id="SSF53218">
    <property type="entry name" value="Molybdenum cofactor biosynthesis proteins"/>
    <property type="match status" value="1"/>
</dbReference>
<reference evidence="10" key="2">
    <citation type="submission" date="2014-12" db="EMBL/GenBank/DDBJ databases">
        <authorList>
            <person name="Smet A."/>
        </authorList>
    </citation>
    <scope>NUCLEOTIDE SEQUENCE [LARGE SCALE GENOMIC DNA]</scope>
</reference>